<dbReference type="OrthoDB" id="9777636at2"/>
<dbReference type="PROSITE" id="PS51918">
    <property type="entry name" value="RADICAL_SAM"/>
    <property type="match status" value="1"/>
</dbReference>
<keyword evidence="2" id="KW-0949">S-adenosyl-L-methionine</keyword>
<dbReference type="SFLD" id="SFLDS00029">
    <property type="entry name" value="Radical_SAM"/>
    <property type="match status" value="1"/>
</dbReference>
<dbReference type="InterPro" id="IPR058240">
    <property type="entry name" value="rSAM_sf"/>
</dbReference>
<dbReference type="GO" id="GO:0003824">
    <property type="term" value="F:catalytic activity"/>
    <property type="evidence" value="ECO:0007669"/>
    <property type="project" value="InterPro"/>
</dbReference>
<name>A0A4R3KG19_9FIRM</name>
<organism evidence="7 8">
    <name type="scientific">Muricomes intestini</name>
    <dbReference type="NCBI Taxonomy" id="1796634"/>
    <lineage>
        <taxon>Bacteria</taxon>
        <taxon>Bacillati</taxon>
        <taxon>Bacillota</taxon>
        <taxon>Clostridia</taxon>
        <taxon>Lachnospirales</taxon>
        <taxon>Lachnospiraceae</taxon>
        <taxon>Muricomes</taxon>
    </lineage>
</organism>
<keyword evidence="3" id="KW-0479">Metal-binding</keyword>
<dbReference type="Pfam" id="PF04055">
    <property type="entry name" value="Radical_SAM"/>
    <property type="match status" value="1"/>
</dbReference>
<dbReference type="EMBL" id="SLZZ01000002">
    <property type="protein sequence ID" value="TCS82248.1"/>
    <property type="molecule type" value="Genomic_DNA"/>
</dbReference>
<feature type="domain" description="Radical SAM core" evidence="6">
    <location>
        <begin position="11"/>
        <end position="239"/>
    </location>
</feature>
<keyword evidence="4" id="KW-0408">Iron</keyword>
<evidence type="ECO:0000259" key="6">
    <source>
        <dbReference type="PROSITE" id="PS51918"/>
    </source>
</evidence>
<dbReference type="SUPFAM" id="SSF102114">
    <property type="entry name" value="Radical SAM enzymes"/>
    <property type="match status" value="1"/>
</dbReference>
<accession>A0A4R3KG19</accession>
<dbReference type="PANTHER" id="PTHR43409:SF4">
    <property type="entry name" value="RADICAL SAM SUPERFAMILY PROTEIN"/>
    <property type="match status" value="1"/>
</dbReference>
<dbReference type="InterPro" id="IPR006638">
    <property type="entry name" value="Elp3/MiaA/NifB-like_rSAM"/>
</dbReference>
<dbReference type="SFLD" id="SFLDG01082">
    <property type="entry name" value="B12-binding_domain_containing"/>
    <property type="match status" value="1"/>
</dbReference>
<dbReference type="GO" id="GO:0051536">
    <property type="term" value="F:iron-sulfur cluster binding"/>
    <property type="evidence" value="ECO:0007669"/>
    <property type="project" value="UniProtKB-KW"/>
</dbReference>
<dbReference type="GO" id="GO:0046872">
    <property type="term" value="F:metal ion binding"/>
    <property type="evidence" value="ECO:0007669"/>
    <property type="project" value="UniProtKB-KW"/>
</dbReference>
<evidence type="ECO:0000313" key="7">
    <source>
        <dbReference type="EMBL" id="TCS82248.1"/>
    </source>
</evidence>
<dbReference type="Gene3D" id="3.80.30.20">
    <property type="entry name" value="tm_1862 like domain"/>
    <property type="match status" value="1"/>
</dbReference>
<evidence type="ECO:0000313" key="8">
    <source>
        <dbReference type="Proteomes" id="UP000295726"/>
    </source>
</evidence>
<sequence>MEYEGQICRPPMERSSFMLAVSVGCNYNRCKFCTLFKHLKYRLLPLEQVENELRRVSELGANPKQIFLGDGNAFGMETPRLLYILDKISYYFPNCQMINMDATVTDISDKTDEELRQLRRAGVRRLYLGIESGLDDVLTFMQKDHGIEDAYRQISRIQEAGLIYNAHFMTGIAGAGRGLENAEKLAEFFNYTHPQKVVNFSLFLHKSAPLYEDILAGKFVPADEVENLREDRRLLELLDTNPLLYDGFHDELKLRVWGSLPKDREKMLQKLDSAIEKYNDVGIKRYFAP</sequence>
<dbReference type="AlphaFoldDB" id="A0A4R3KG19"/>
<dbReference type="InterPro" id="IPR051198">
    <property type="entry name" value="BchE-like"/>
</dbReference>
<dbReference type="InterPro" id="IPR023404">
    <property type="entry name" value="rSAM_horseshoe"/>
</dbReference>
<dbReference type="Proteomes" id="UP000295726">
    <property type="component" value="Unassembled WGS sequence"/>
</dbReference>
<comment type="caution">
    <text evidence="7">The sequence shown here is derived from an EMBL/GenBank/DDBJ whole genome shotgun (WGS) entry which is preliminary data.</text>
</comment>
<protein>
    <submittedName>
        <fullName evidence="7">Radical SAM family protein</fullName>
    </submittedName>
</protein>
<dbReference type="SMART" id="SM00729">
    <property type="entry name" value="Elp3"/>
    <property type="match status" value="1"/>
</dbReference>
<comment type="cofactor">
    <cofactor evidence="1">
        <name>[4Fe-4S] cluster</name>
        <dbReference type="ChEBI" id="CHEBI:49883"/>
    </cofactor>
</comment>
<keyword evidence="5" id="KW-0411">Iron-sulfur</keyword>
<evidence type="ECO:0000256" key="4">
    <source>
        <dbReference type="ARBA" id="ARBA00023004"/>
    </source>
</evidence>
<evidence type="ECO:0000256" key="5">
    <source>
        <dbReference type="ARBA" id="ARBA00023014"/>
    </source>
</evidence>
<reference evidence="7 8" key="1">
    <citation type="submission" date="2019-03" db="EMBL/GenBank/DDBJ databases">
        <title>Genomic Encyclopedia of Type Strains, Phase IV (KMG-IV): sequencing the most valuable type-strain genomes for metagenomic binning, comparative biology and taxonomic classification.</title>
        <authorList>
            <person name="Goeker M."/>
        </authorList>
    </citation>
    <scope>NUCLEOTIDE SEQUENCE [LARGE SCALE GENOMIC DNA]</scope>
    <source>
        <strain evidence="7 8">DSM 29489</strain>
    </source>
</reference>
<gene>
    <name evidence="7" type="ORF">EDD59_102114</name>
</gene>
<dbReference type="SFLD" id="SFLDG01095">
    <property type="entry name" value="Uncharacterised_Radical_SAM_Su"/>
    <property type="match status" value="1"/>
</dbReference>
<evidence type="ECO:0000256" key="1">
    <source>
        <dbReference type="ARBA" id="ARBA00001966"/>
    </source>
</evidence>
<proteinExistence type="predicted"/>
<evidence type="ECO:0000256" key="3">
    <source>
        <dbReference type="ARBA" id="ARBA00022723"/>
    </source>
</evidence>
<evidence type="ECO:0000256" key="2">
    <source>
        <dbReference type="ARBA" id="ARBA00022691"/>
    </source>
</evidence>
<keyword evidence="8" id="KW-1185">Reference proteome</keyword>
<dbReference type="CDD" id="cd01335">
    <property type="entry name" value="Radical_SAM"/>
    <property type="match status" value="1"/>
</dbReference>
<dbReference type="PANTHER" id="PTHR43409">
    <property type="entry name" value="ANAEROBIC MAGNESIUM-PROTOPORPHYRIN IX MONOMETHYL ESTER CYCLASE-RELATED"/>
    <property type="match status" value="1"/>
</dbReference>
<dbReference type="RefSeq" id="WP_132378427.1">
    <property type="nucleotide sequence ID" value="NZ_DAIRMY010000105.1"/>
</dbReference>
<dbReference type="InterPro" id="IPR007197">
    <property type="entry name" value="rSAM"/>
</dbReference>